<evidence type="ECO:0000256" key="1">
    <source>
        <dbReference type="RuleBase" id="RU367016"/>
    </source>
</evidence>
<comment type="subcellular location">
    <subcellularLocation>
        <location evidence="1">Cell membrane</location>
        <topology evidence="1">Multi-pass membrane protein</topology>
    </subcellularLocation>
</comment>
<keyword evidence="1" id="KW-1003">Cell membrane</keyword>
<keyword evidence="1" id="KW-0472">Membrane</keyword>
<dbReference type="PANTHER" id="PTHR30353">
    <property type="entry name" value="INNER MEMBRANE PROTEIN DEDA-RELATED"/>
    <property type="match status" value="1"/>
</dbReference>
<evidence type="ECO:0000313" key="3">
    <source>
        <dbReference type="Proteomes" id="UP000585638"/>
    </source>
</evidence>
<dbReference type="GO" id="GO:0005886">
    <property type="term" value="C:plasma membrane"/>
    <property type="evidence" value="ECO:0007669"/>
    <property type="project" value="UniProtKB-SubCell"/>
</dbReference>
<protein>
    <submittedName>
        <fullName evidence="2">Membrane protein DedA with SNARE-associated domain</fullName>
    </submittedName>
</protein>
<evidence type="ECO:0000313" key="2">
    <source>
        <dbReference type="EMBL" id="MBB5896034.1"/>
    </source>
</evidence>
<feature type="transmembrane region" description="Helical" evidence="1">
    <location>
        <begin position="57"/>
        <end position="76"/>
    </location>
</feature>
<keyword evidence="3" id="KW-1185">Reference proteome</keyword>
<feature type="transmembrane region" description="Helical" evidence="1">
    <location>
        <begin position="15"/>
        <end position="45"/>
    </location>
</feature>
<comment type="caution">
    <text evidence="2">The sequence shown here is derived from an EMBL/GenBank/DDBJ whole genome shotgun (WGS) entry which is preliminary data.</text>
</comment>
<comment type="similarity">
    <text evidence="1">Belongs to the DedA family.</text>
</comment>
<dbReference type="Proteomes" id="UP000585638">
    <property type="component" value="Unassembled WGS sequence"/>
</dbReference>
<dbReference type="AlphaFoldDB" id="A0A7W9NKT4"/>
<keyword evidence="1" id="KW-1133">Transmembrane helix</keyword>
<sequence length="194" mass="19863">MPDVLTWLRGLPQPLVLLAGGMLVMADSGLLIGLLLPGTSAVLALGVLARLGVVHPALAGVTAALAAVAGTQLAYVRSLGSEFPVPHRFQGARERAAALVGRLGLPAVCLGQWLGPIRTLTPRLAARAGIPYRRFASVSVPTSAAWATALLAVGYLCATAYEALSRWLGFGAIGVAVAVAGVVVQRAGRTRPDS</sequence>
<organism evidence="2 3">
    <name type="scientific">Kutzneria kofuensis</name>
    <dbReference type="NCBI Taxonomy" id="103725"/>
    <lineage>
        <taxon>Bacteria</taxon>
        <taxon>Bacillati</taxon>
        <taxon>Actinomycetota</taxon>
        <taxon>Actinomycetes</taxon>
        <taxon>Pseudonocardiales</taxon>
        <taxon>Pseudonocardiaceae</taxon>
        <taxon>Kutzneria</taxon>
    </lineage>
</organism>
<dbReference type="EMBL" id="JACHIR010000001">
    <property type="protein sequence ID" value="MBB5896034.1"/>
    <property type="molecule type" value="Genomic_DNA"/>
</dbReference>
<name>A0A7W9NKT4_9PSEU</name>
<proteinExistence type="inferred from homology"/>
<accession>A0A7W9NKT4</accession>
<dbReference type="InterPro" id="IPR032818">
    <property type="entry name" value="DedA-like"/>
</dbReference>
<reference evidence="2 3" key="1">
    <citation type="submission" date="2020-08" db="EMBL/GenBank/DDBJ databases">
        <title>Sequencing the genomes of 1000 actinobacteria strains.</title>
        <authorList>
            <person name="Klenk H.-P."/>
        </authorList>
    </citation>
    <scope>NUCLEOTIDE SEQUENCE [LARGE SCALE GENOMIC DNA]</scope>
    <source>
        <strain evidence="2 3">DSM 43851</strain>
    </source>
</reference>
<keyword evidence="1" id="KW-0812">Transmembrane</keyword>
<feature type="transmembrane region" description="Helical" evidence="1">
    <location>
        <begin position="167"/>
        <end position="184"/>
    </location>
</feature>
<feature type="transmembrane region" description="Helical" evidence="1">
    <location>
        <begin position="96"/>
        <end position="114"/>
    </location>
</feature>
<dbReference type="RefSeq" id="WP_184867744.1">
    <property type="nucleotide sequence ID" value="NZ_BAAAWY010000074.1"/>
</dbReference>
<dbReference type="PANTHER" id="PTHR30353:SF15">
    <property type="entry name" value="INNER MEMBRANE PROTEIN YABI"/>
    <property type="match status" value="1"/>
</dbReference>
<gene>
    <name evidence="2" type="ORF">BJ998_007230</name>
</gene>
<feature type="transmembrane region" description="Helical" evidence="1">
    <location>
        <begin position="135"/>
        <end position="161"/>
    </location>
</feature>